<dbReference type="InterPro" id="IPR029069">
    <property type="entry name" value="HotDog_dom_sf"/>
</dbReference>
<gene>
    <name evidence="3" type="ORF">GCM10007878_12600</name>
</gene>
<dbReference type="InterPro" id="IPR049450">
    <property type="entry name" value="ACOT8-like_C"/>
</dbReference>
<dbReference type="EMBL" id="BSOR01000019">
    <property type="protein sequence ID" value="GLR63824.1"/>
    <property type="molecule type" value="Genomic_DNA"/>
</dbReference>
<dbReference type="Proteomes" id="UP001156682">
    <property type="component" value="Unassembled WGS sequence"/>
</dbReference>
<evidence type="ECO:0000259" key="2">
    <source>
        <dbReference type="Pfam" id="PF20789"/>
    </source>
</evidence>
<organism evidence="3 4">
    <name type="scientific">Marinospirillum insulare</name>
    <dbReference type="NCBI Taxonomy" id="217169"/>
    <lineage>
        <taxon>Bacteria</taxon>
        <taxon>Pseudomonadati</taxon>
        <taxon>Pseudomonadota</taxon>
        <taxon>Gammaproteobacteria</taxon>
        <taxon>Oceanospirillales</taxon>
        <taxon>Oceanospirillaceae</taxon>
        <taxon>Marinospirillum</taxon>
    </lineage>
</organism>
<dbReference type="Pfam" id="PF13622">
    <property type="entry name" value="4HBT_3"/>
    <property type="match status" value="1"/>
</dbReference>
<dbReference type="SUPFAM" id="SSF54637">
    <property type="entry name" value="Thioesterase/thiol ester dehydrase-isomerase"/>
    <property type="match status" value="1"/>
</dbReference>
<dbReference type="InterPro" id="IPR042171">
    <property type="entry name" value="Acyl-CoA_hotdog"/>
</dbReference>
<feature type="domain" description="Acyl-CoA thioesterase-like N-terminal HotDog" evidence="1">
    <location>
        <begin position="30"/>
        <end position="112"/>
    </location>
</feature>
<dbReference type="Gene3D" id="2.40.160.210">
    <property type="entry name" value="Acyl-CoA thioesterase, double hotdog domain"/>
    <property type="match status" value="1"/>
</dbReference>
<dbReference type="Pfam" id="PF20789">
    <property type="entry name" value="4HBT_3C"/>
    <property type="match status" value="1"/>
</dbReference>
<accession>A0ABQ6A116</accession>
<reference evidence="4" key="1">
    <citation type="journal article" date="2019" name="Int. J. Syst. Evol. Microbiol.">
        <title>The Global Catalogue of Microorganisms (GCM) 10K type strain sequencing project: providing services to taxonomists for standard genome sequencing and annotation.</title>
        <authorList>
            <consortium name="The Broad Institute Genomics Platform"/>
            <consortium name="The Broad Institute Genome Sequencing Center for Infectious Disease"/>
            <person name="Wu L."/>
            <person name="Ma J."/>
        </authorList>
    </citation>
    <scope>NUCLEOTIDE SEQUENCE [LARGE SCALE GENOMIC DNA]</scope>
    <source>
        <strain evidence="4">NBRC 100033</strain>
    </source>
</reference>
<name>A0ABQ6A116_9GAMM</name>
<dbReference type="RefSeq" id="WP_027851764.1">
    <property type="nucleotide sequence ID" value="NZ_BSOR01000019.1"/>
</dbReference>
<proteinExistence type="predicted"/>
<evidence type="ECO:0000313" key="3">
    <source>
        <dbReference type="EMBL" id="GLR63824.1"/>
    </source>
</evidence>
<evidence type="ECO:0000259" key="1">
    <source>
        <dbReference type="Pfam" id="PF13622"/>
    </source>
</evidence>
<keyword evidence="4" id="KW-1185">Reference proteome</keyword>
<protein>
    <submittedName>
        <fullName evidence="3">Thioesterase</fullName>
    </submittedName>
</protein>
<evidence type="ECO:0000313" key="4">
    <source>
        <dbReference type="Proteomes" id="UP001156682"/>
    </source>
</evidence>
<dbReference type="InterPro" id="IPR049449">
    <property type="entry name" value="TesB_ACOT8-like_N"/>
</dbReference>
<sequence length="266" mass="29558">MNAYYQLINTQTADDGSVTTFYKSTDHAQGAWNTHEQHMAPASGVMAREMENFQPRDDMRIGRISFDIFGLIPAGEFSITTRVIRPGRTIELIESEMQAQGKTCIVARAWRMATQNSSAVAALEDPAVHHPDTLPAWQGISHWPGGYIKSLEAKIAENHRDGKGIVWLNNSLEMVENFTTSDFVHLIGMVDTANGTAPRQGSNITWAFPNLDLQIHLHRYPSGQWLGLETVQQYGEDGIGLTSAILHDEQGPFGRSEQILTLRKLG</sequence>
<feature type="domain" description="Acyl-CoA thioesterase-like C-terminal" evidence="2">
    <location>
        <begin position="133"/>
        <end position="260"/>
    </location>
</feature>
<comment type="caution">
    <text evidence="3">The sequence shown here is derived from an EMBL/GenBank/DDBJ whole genome shotgun (WGS) entry which is preliminary data.</text>
</comment>